<name>A0A1R3KLQ7_9ROSI</name>
<keyword evidence="2" id="KW-1185">Reference proteome</keyword>
<dbReference type="AlphaFoldDB" id="A0A1R3KLQ7"/>
<evidence type="ECO:0000313" key="2">
    <source>
        <dbReference type="Proteomes" id="UP000187203"/>
    </source>
</evidence>
<comment type="caution">
    <text evidence="1">The sequence shown here is derived from an EMBL/GenBank/DDBJ whole genome shotgun (WGS) entry which is preliminary data.</text>
</comment>
<accession>A0A1R3KLQ7</accession>
<protein>
    <submittedName>
        <fullName evidence="1">Uncharacterized protein</fullName>
    </submittedName>
</protein>
<evidence type="ECO:0000313" key="1">
    <source>
        <dbReference type="EMBL" id="OMP08023.1"/>
    </source>
</evidence>
<reference evidence="2" key="1">
    <citation type="submission" date="2013-09" db="EMBL/GenBank/DDBJ databases">
        <title>Corchorus olitorius genome sequencing.</title>
        <authorList>
            <person name="Alam M."/>
            <person name="Haque M.S."/>
            <person name="Islam M.S."/>
            <person name="Emdad E.M."/>
            <person name="Islam M.M."/>
            <person name="Ahmed B."/>
            <person name="Halim A."/>
            <person name="Hossen Q.M.M."/>
            <person name="Hossain M.Z."/>
            <person name="Ahmed R."/>
            <person name="Khan M.M."/>
            <person name="Islam R."/>
            <person name="Rashid M.M."/>
            <person name="Khan S.A."/>
            <person name="Rahman M.S."/>
            <person name="Alam M."/>
            <person name="Yahiya A.S."/>
            <person name="Khan M.S."/>
            <person name="Azam M.S."/>
            <person name="Haque T."/>
            <person name="Lashkar M.Z.H."/>
            <person name="Akhand A.I."/>
            <person name="Morshed G."/>
            <person name="Roy S."/>
            <person name="Uddin K.S."/>
            <person name="Rabeya T."/>
            <person name="Hossain A.S."/>
            <person name="Chowdhury A."/>
            <person name="Snigdha A.R."/>
            <person name="Mortoza M.S."/>
            <person name="Matin S.A."/>
            <person name="Hoque S.M.E."/>
            <person name="Islam M.K."/>
            <person name="Roy D.K."/>
            <person name="Haider R."/>
            <person name="Moosa M.M."/>
            <person name="Elias S.M."/>
            <person name="Hasan A.M."/>
            <person name="Jahan S."/>
            <person name="Shafiuddin M."/>
            <person name="Mahmood N."/>
            <person name="Shommy N.S."/>
        </authorList>
    </citation>
    <scope>NUCLEOTIDE SEQUENCE [LARGE SCALE GENOMIC DNA]</scope>
    <source>
        <strain evidence="2">cv. O-4</strain>
    </source>
</reference>
<proteinExistence type="predicted"/>
<dbReference type="Proteomes" id="UP000187203">
    <property type="component" value="Unassembled WGS sequence"/>
</dbReference>
<organism evidence="1 2">
    <name type="scientific">Corchorus olitorius</name>
    <dbReference type="NCBI Taxonomy" id="93759"/>
    <lineage>
        <taxon>Eukaryota</taxon>
        <taxon>Viridiplantae</taxon>
        <taxon>Streptophyta</taxon>
        <taxon>Embryophyta</taxon>
        <taxon>Tracheophyta</taxon>
        <taxon>Spermatophyta</taxon>
        <taxon>Magnoliopsida</taxon>
        <taxon>eudicotyledons</taxon>
        <taxon>Gunneridae</taxon>
        <taxon>Pentapetalae</taxon>
        <taxon>rosids</taxon>
        <taxon>malvids</taxon>
        <taxon>Malvales</taxon>
        <taxon>Malvaceae</taxon>
        <taxon>Grewioideae</taxon>
        <taxon>Apeibeae</taxon>
        <taxon>Corchorus</taxon>
    </lineage>
</organism>
<gene>
    <name evidence="1" type="ORF">COLO4_06845</name>
</gene>
<sequence>MAAKLTKLLKLIMEGNDAYGHSLGDWIHSIHTIIIPYDLELSDHHLLYIAERSYDPSQYEGDRKAFCIVSTFGLERKQTTDDDYEQGFKWRVKEGFKRPDFDLEMQIRPSTILPNASVRAARVYACSLHMSAWCLMCEFMSSCDNAEKFIRQVFHRNHEPPK</sequence>
<dbReference type="OrthoDB" id="10644706at2759"/>
<dbReference type="EMBL" id="AWUE01012940">
    <property type="protein sequence ID" value="OMP08023.1"/>
    <property type="molecule type" value="Genomic_DNA"/>
</dbReference>